<dbReference type="GO" id="GO:0046872">
    <property type="term" value="F:metal ion binding"/>
    <property type="evidence" value="ECO:0007669"/>
    <property type="project" value="UniProtKB-KW"/>
</dbReference>
<keyword evidence="4" id="KW-0963">Cytoplasm</keyword>
<dbReference type="eggNOG" id="COG0802">
    <property type="taxonomic scope" value="Bacteria"/>
</dbReference>
<dbReference type="PANTHER" id="PTHR33540">
    <property type="entry name" value="TRNA THREONYLCARBAMOYLADENOSINE BIOSYNTHESIS PROTEIN TSAE"/>
    <property type="match status" value="1"/>
</dbReference>
<accession>A6GFA0</accession>
<sequence length="177" mass="18885">MTVGETNGVLDETRMRAWAEALGARLRGGDVLLLRGAMGVGKTTLTRALARGLGVARPERVCSPTYTVCMRHPVAGEQGSARELVHLDLFRLGEQGEGPVSTAAFEALGLEHDELPGPHGVLVVEWSELWAEPPAEHLELTLSRDPAQTEVRTLSAVGRGARWSALGLDSALAIDAF</sequence>
<dbReference type="GO" id="GO:0002949">
    <property type="term" value="P:tRNA threonylcarbamoyladenosine modification"/>
    <property type="evidence" value="ECO:0007669"/>
    <property type="project" value="InterPro"/>
</dbReference>
<dbReference type="SUPFAM" id="SSF52540">
    <property type="entry name" value="P-loop containing nucleoside triphosphate hydrolases"/>
    <property type="match status" value="1"/>
</dbReference>
<gene>
    <name evidence="11" type="ORF">PPSIR1_14535</name>
</gene>
<protein>
    <recommendedName>
        <fullName evidence="3">tRNA threonylcarbamoyladenosine biosynthesis protein TsaE</fullName>
    </recommendedName>
    <alternativeName>
        <fullName evidence="10">t(6)A37 threonylcarbamoyladenosine biosynthesis protein TsaE</fullName>
    </alternativeName>
</protein>
<evidence type="ECO:0000256" key="1">
    <source>
        <dbReference type="ARBA" id="ARBA00004496"/>
    </source>
</evidence>
<dbReference type="RefSeq" id="WP_006975390.1">
    <property type="nucleotide sequence ID" value="NZ_ABCS01000091.1"/>
</dbReference>
<dbReference type="STRING" id="391625.PPSIR1_14535"/>
<evidence type="ECO:0000313" key="12">
    <source>
        <dbReference type="Proteomes" id="UP000005801"/>
    </source>
</evidence>
<keyword evidence="5" id="KW-0819">tRNA processing</keyword>
<comment type="subcellular location">
    <subcellularLocation>
        <location evidence="1">Cytoplasm</location>
    </subcellularLocation>
</comment>
<evidence type="ECO:0000256" key="2">
    <source>
        <dbReference type="ARBA" id="ARBA00007599"/>
    </source>
</evidence>
<evidence type="ECO:0000256" key="5">
    <source>
        <dbReference type="ARBA" id="ARBA00022694"/>
    </source>
</evidence>
<evidence type="ECO:0000256" key="7">
    <source>
        <dbReference type="ARBA" id="ARBA00022741"/>
    </source>
</evidence>
<dbReference type="Gene3D" id="3.40.50.300">
    <property type="entry name" value="P-loop containing nucleotide triphosphate hydrolases"/>
    <property type="match status" value="1"/>
</dbReference>
<dbReference type="Proteomes" id="UP000005801">
    <property type="component" value="Unassembled WGS sequence"/>
</dbReference>
<dbReference type="GO" id="GO:0005737">
    <property type="term" value="C:cytoplasm"/>
    <property type="evidence" value="ECO:0007669"/>
    <property type="project" value="UniProtKB-SubCell"/>
</dbReference>
<evidence type="ECO:0000256" key="4">
    <source>
        <dbReference type="ARBA" id="ARBA00022490"/>
    </source>
</evidence>
<comment type="similarity">
    <text evidence="2">Belongs to the TsaE family.</text>
</comment>
<dbReference type="NCBIfam" id="TIGR00150">
    <property type="entry name" value="T6A_YjeE"/>
    <property type="match status" value="1"/>
</dbReference>
<dbReference type="InterPro" id="IPR003442">
    <property type="entry name" value="T6A_TsaE"/>
</dbReference>
<evidence type="ECO:0000256" key="9">
    <source>
        <dbReference type="ARBA" id="ARBA00022842"/>
    </source>
</evidence>
<dbReference type="InterPro" id="IPR027417">
    <property type="entry name" value="P-loop_NTPase"/>
</dbReference>
<dbReference type="PANTHER" id="PTHR33540:SF2">
    <property type="entry name" value="TRNA THREONYLCARBAMOYLADENOSINE BIOSYNTHESIS PROTEIN TSAE"/>
    <property type="match status" value="1"/>
</dbReference>
<dbReference type="Pfam" id="PF02367">
    <property type="entry name" value="TsaE"/>
    <property type="match status" value="1"/>
</dbReference>
<dbReference type="AlphaFoldDB" id="A6GFA0"/>
<proteinExistence type="inferred from homology"/>
<evidence type="ECO:0000256" key="3">
    <source>
        <dbReference type="ARBA" id="ARBA00019010"/>
    </source>
</evidence>
<evidence type="ECO:0000313" key="11">
    <source>
        <dbReference type="EMBL" id="EDM75441.1"/>
    </source>
</evidence>
<comment type="caution">
    <text evidence="11">The sequence shown here is derived from an EMBL/GenBank/DDBJ whole genome shotgun (WGS) entry which is preliminary data.</text>
</comment>
<keyword evidence="8" id="KW-0067">ATP-binding</keyword>
<dbReference type="GO" id="GO:0005524">
    <property type="term" value="F:ATP binding"/>
    <property type="evidence" value="ECO:0007669"/>
    <property type="project" value="UniProtKB-KW"/>
</dbReference>
<dbReference type="EMBL" id="ABCS01000091">
    <property type="protein sequence ID" value="EDM75441.1"/>
    <property type="molecule type" value="Genomic_DNA"/>
</dbReference>
<keyword evidence="6" id="KW-0479">Metal-binding</keyword>
<keyword evidence="7" id="KW-0547">Nucleotide-binding</keyword>
<keyword evidence="12" id="KW-1185">Reference proteome</keyword>
<organism evidence="11 12">
    <name type="scientific">Plesiocystis pacifica SIR-1</name>
    <dbReference type="NCBI Taxonomy" id="391625"/>
    <lineage>
        <taxon>Bacteria</taxon>
        <taxon>Pseudomonadati</taxon>
        <taxon>Myxococcota</taxon>
        <taxon>Polyangia</taxon>
        <taxon>Nannocystales</taxon>
        <taxon>Nannocystaceae</taxon>
        <taxon>Plesiocystis</taxon>
    </lineage>
</organism>
<evidence type="ECO:0000256" key="6">
    <source>
        <dbReference type="ARBA" id="ARBA00022723"/>
    </source>
</evidence>
<name>A6GFA0_9BACT</name>
<evidence type="ECO:0000256" key="10">
    <source>
        <dbReference type="ARBA" id="ARBA00032441"/>
    </source>
</evidence>
<keyword evidence="9" id="KW-0460">Magnesium</keyword>
<evidence type="ECO:0000256" key="8">
    <source>
        <dbReference type="ARBA" id="ARBA00022840"/>
    </source>
</evidence>
<reference evidence="11 12" key="1">
    <citation type="submission" date="2007-06" db="EMBL/GenBank/DDBJ databases">
        <authorList>
            <person name="Shimkets L."/>
            <person name="Ferriera S."/>
            <person name="Johnson J."/>
            <person name="Kravitz S."/>
            <person name="Beeson K."/>
            <person name="Sutton G."/>
            <person name="Rogers Y.-H."/>
            <person name="Friedman R."/>
            <person name="Frazier M."/>
            <person name="Venter J.C."/>
        </authorList>
    </citation>
    <scope>NUCLEOTIDE SEQUENCE [LARGE SCALE GENOMIC DNA]</scope>
    <source>
        <strain evidence="11 12">SIR-1</strain>
    </source>
</reference>
<dbReference type="OrthoDB" id="9799110at2"/>